<dbReference type="Gene3D" id="3.30.565.10">
    <property type="entry name" value="Histidine kinase-like ATPase, C-terminal domain"/>
    <property type="match status" value="1"/>
</dbReference>
<organism evidence="2 3">
    <name type="scientific">Fodinicurvata halophila</name>
    <dbReference type="NCBI Taxonomy" id="1419723"/>
    <lineage>
        <taxon>Bacteria</taxon>
        <taxon>Pseudomonadati</taxon>
        <taxon>Pseudomonadota</taxon>
        <taxon>Alphaproteobacteria</taxon>
        <taxon>Rhodospirillales</taxon>
        <taxon>Rhodovibrionaceae</taxon>
        <taxon>Fodinicurvata</taxon>
    </lineage>
</organism>
<feature type="domain" description="Histidine phosphotransferase ChpT C-terminal" evidence="1">
    <location>
        <begin position="78"/>
        <end position="198"/>
    </location>
</feature>
<accession>A0ABV8UJW5</accession>
<dbReference type="RefSeq" id="WP_382421876.1">
    <property type="nucleotide sequence ID" value="NZ_JBHSCW010000003.1"/>
</dbReference>
<gene>
    <name evidence="2" type="ORF">ACFOW6_08350</name>
</gene>
<dbReference type="Pfam" id="PF10090">
    <property type="entry name" value="HPTransfase"/>
    <property type="match status" value="1"/>
</dbReference>
<dbReference type="Gene3D" id="1.10.287.130">
    <property type="match status" value="1"/>
</dbReference>
<sequence>MVSSADFRLAELLASRLCHDLVGPVSAVGNGAELLQEMSPMDAEAVDLIASSSGQAASKLAFFRLAYGVAGERINSVEDLRPVIEDWLKEERLELRWPQEGVQSLSGYNGKVLLNLLALARECLPRGGELDLSLRERDDRLELELQGQGIAVELRGDTAEGLAEEVSTDNLTPRNVHAFFTRQLVIRTGGDLELEASSTKSGLTISAHLPL</sequence>
<dbReference type="Proteomes" id="UP001595799">
    <property type="component" value="Unassembled WGS sequence"/>
</dbReference>
<proteinExistence type="predicted"/>
<keyword evidence="3" id="KW-1185">Reference proteome</keyword>
<reference evidence="3" key="1">
    <citation type="journal article" date="2019" name="Int. J. Syst. Evol. Microbiol.">
        <title>The Global Catalogue of Microorganisms (GCM) 10K type strain sequencing project: providing services to taxonomists for standard genome sequencing and annotation.</title>
        <authorList>
            <consortium name="The Broad Institute Genomics Platform"/>
            <consortium name="The Broad Institute Genome Sequencing Center for Infectious Disease"/>
            <person name="Wu L."/>
            <person name="Ma J."/>
        </authorList>
    </citation>
    <scope>NUCLEOTIDE SEQUENCE [LARGE SCALE GENOMIC DNA]</scope>
    <source>
        <strain evidence="3">CECT 8472</strain>
    </source>
</reference>
<dbReference type="InterPro" id="IPR018762">
    <property type="entry name" value="ChpT_C"/>
</dbReference>
<evidence type="ECO:0000313" key="3">
    <source>
        <dbReference type="Proteomes" id="UP001595799"/>
    </source>
</evidence>
<dbReference type="InterPro" id="IPR036890">
    <property type="entry name" value="HATPase_C_sf"/>
</dbReference>
<name>A0ABV8UJW5_9PROT</name>
<evidence type="ECO:0000259" key="1">
    <source>
        <dbReference type="Pfam" id="PF10090"/>
    </source>
</evidence>
<dbReference type="EMBL" id="JBHSCW010000003">
    <property type="protein sequence ID" value="MFC4351548.1"/>
    <property type="molecule type" value="Genomic_DNA"/>
</dbReference>
<evidence type="ECO:0000313" key="2">
    <source>
        <dbReference type="EMBL" id="MFC4351548.1"/>
    </source>
</evidence>
<comment type="caution">
    <text evidence="2">The sequence shown here is derived from an EMBL/GenBank/DDBJ whole genome shotgun (WGS) entry which is preliminary data.</text>
</comment>
<protein>
    <submittedName>
        <fullName evidence="2">Histidine phosphotransferase family protein</fullName>
    </submittedName>
</protein>